<name>A0A4Y8LVK6_9BACL</name>
<reference evidence="2 3" key="1">
    <citation type="submission" date="2019-03" db="EMBL/GenBank/DDBJ databases">
        <title>Cohnella endophytica sp. nov., a novel endophytic bacterium isolated from bark of Sonneratia apetala.</title>
        <authorList>
            <person name="Tuo L."/>
        </authorList>
    </citation>
    <scope>NUCLEOTIDE SEQUENCE [LARGE SCALE GENOMIC DNA]</scope>
    <source>
        <strain evidence="2 3">CCTCC AB 208254</strain>
    </source>
</reference>
<sequence>MLPFCLLLWLKRFIGSISQGTLGWRKRRIAMDKMLFPMERPGLGEGSLSTLERRVQLDLHNEAILSHQENIDIVFIGDSITHFWNLQSYFGSSGQRIENRGMGWDMTGFTLQRFNADVIQLKPKYVIIMIGINNTWALESEHPQDNKTADQIEREFAGDLQAMIQRSLHAVVQPIVCSLIPTCNETPSTHSRNRLIRALNERLQRLSAEYGIIYIDYHTAMCELDGLTLNKQLTYDGIHPDVYGYGVMAEALRNTVMKYGIRL</sequence>
<organism evidence="2 3">
    <name type="scientific">Cohnella luojiensis</name>
    <dbReference type="NCBI Taxonomy" id="652876"/>
    <lineage>
        <taxon>Bacteria</taxon>
        <taxon>Bacillati</taxon>
        <taxon>Bacillota</taxon>
        <taxon>Bacilli</taxon>
        <taxon>Bacillales</taxon>
        <taxon>Paenibacillaceae</taxon>
        <taxon>Cohnella</taxon>
    </lineage>
</organism>
<dbReference type="InterPro" id="IPR051532">
    <property type="entry name" value="Ester_Hydrolysis_Enzymes"/>
</dbReference>
<feature type="domain" description="SGNH hydrolase-type esterase" evidence="1">
    <location>
        <begin position="75"/>
        <end position="245"/>
    </location>
</feature>
<dbReference type="SUPFAM" id="SSF52266">
    <property type="entry name" value="SGNH hydrolase"/>
    <property type="match status" value="1"/>
</dbReference>
<comment type="caution">
    <text evidence="2">The sequence shown here is derived from an EMBL/GenBank/DDBJ whole genome shotgun (WGS) entry which is preliminary data.</text>
</comment>
<dbReference type="PANTHER" id="PTHR30383:SF5">
    <property type="entry name" value="SGNH HYDROLASE-TYPE ESTERASE DOMAIN-CONTAINING PROTEIN"/>
    <property type="match status" value="1"/>
</dbReference>
<evidence type="ECO:0000313" key="2">
    <source>
        <dbReference type="EMBL" id="TFE25165.1"/>
    </source>
</evidence>
<evidence type="ECO:0000259" key="1">
    <source>
        <dbReference type="Pfam" id="PF13472"/>
    </source>
</evidence>
<gene>
    <name evidence="2" type="ORF">E2980_14005</name>
</gene>
<evidence type="ECO:0000313" key="3">
    <source>
        <dbReference type="Proteomes" id="UP000297900"/>
    </source>
</evidence>
<dbReference type="InterPro" id="IPR036514">
    <property type="entry name" value="SGNH_hydro_sf"/>
</dbReference>
<dbReference type="OrthoDB" id="2513075at2"/>
<dbReference type="PANTHER" id="PTHR30383">
    <property type="entry name" value="THIOESTERASE 1/PROTEASE 1/LYSOPHOSPHOLIPASE L1"/>
    <property type="match status" value="1"/>
</dbReference>
<dbReference type="Proteomes" id="UP000297900">
    <property type="component" value="Unassembled WGS sequence"/>
</dbReference>
<proteinExistence type="predicted"/>
<dbReference type="Pfam" id="PF13472">
    <property type="entry name" value="Lipase_GDSL_2"/>
    <property type="match status" value="1"/>
</dbReference>
<accession>A0A4Y8LVK6</accession>
<protein>
    <submittedName>
        <fullName evidence="2">G-D-S-L family lipolytic protein</fullName>
    </submittedName>
</protein>
<dbReference type="GO" id="GO:0004622">
    <property type="term" value="F:phosphatidylcholine lysophospholipase activity"/>
    <property type="evidence" value="ECO:0007669"/>
    <property type="project" value="TreeGrafter"/>
</dbReference>
<dbReference type="EMBL" id="SOMN01000020">
    <property type="protein sequence ID" value="TFE25165.1"/>
    <property type="molecule type" value="Genomic_DNA"/>
</dbReference>
<dbReference type="AlphaFoldDB" id="A0A4Y8LVK6"/>
<dbReference type="InterPro" id="IPR013830">
    <property type="entry name" value="SGNH_hydro"/>
</dbReference>
<dbReference type="Gene3D" id="3.40.50.1110">
    <property type="entry name" value="SGNH hydrolase"/>
    <property type="match status" value="1"/>
</dbReference>
<keyword evidence="3" id="KW-1185">Reference proteome</keyword>